<gene>
    <name evidence="9" type="primary">glgB</name>
    <name evidence="12" type="ORF">SAMN06296378_2327</name>
</gene>
<keyword evidence="4 9" id="KW-0321">Glycogen metabolism</keyword>
<evidence type="ECO:0000256" key="5">
    <source>
        <dbReference type="ARBA" id="ARBA00022676"/>
    </source>
</evidence>
<dbReference type="NCBIfam" id="NF008967">
    <property type="entry name" value="PRK12313.1"/>
    <property type="match status" value="1"/>
</dbReference>
<dbReference type="FunFam" id="2.60.40.1180:FF:000002">
    <property type="entry name" value="1,4-alpha-glucan branching enzyme GlgB"/>
    <property type="match status" value="1"/>
</dbReference>
<dbReference type="Pfam" id="PF22019">
    <property type="entry name" value="GlgB_N"/>
    <property type="match status" value="1"/>
</dbReference>
<dbReference type="NCBIfam" id="TIGR01515">
    <property type="entry name" value="branching_enzym"/>
    <property type="match status" value="1"/>
</dbReference>
<dbReference type="PANTHER" id="PTHR43651">
    <property type="entry name" value="1,4-ALPHA-GLUCAN-BRANCHING ENZYME"/>
    <property type="match status" value="1"/>
</dbReference>
<comment type="catalytic activity">
    <reaction evidence="1 9">
        <text>Transfers a segment of a (1-&gt;4)-alpha-D-glucan chain to a primary hydroxy group in a similar glucan chain.</text>
        <dbReference type="EC" id="2.4.1.18"/>
    </reaction>
</comment>
<comment type="pathway">
    <text evidence="2 9">Glycan biosynthesis; glycogen biosynthesis.</text>
</comment>
<proteinExistence type="inferred from homology"/>
<feature type="active site" description="Proton donor" evidence="9 10">
    <location>
        <position position="458"/>
    </location>
</feature>
<keyword evidence="8 9" id="KW-0119">Carbohydrate metabolism</keyword>
<dbReference type="Proteomes" id="UP000219440">
    <property type="component" value="Unassembled WGS sequence"/>
</dbReference>
<dbReference type="UniPathway" id="UPA00164"/>
<dbReference type="OrthoDB" id="9800174at2"/>
<dbReference type="FunFam" id="3.20.20.80:FF:000003">
    <property type="entry name" value="1,4-alpha-glucan branching enzyme GlgB"/>
    <property type="match status" value="1"/>
</dbReference>
<dbReference type="GO" id="GO:0005978">
    <property type="term" value="P:glycogen biosynthetic process"/>
    <property type="evidence" value="ECO:0007669"/>
    <property type="project" value="UniProtKB-UniRule"/>
</dbReference>
<dbReference type="InterPro" id="IPR006407">
    <property type="entry name" value="GlgB"/>
</dbReference>
<keyword evidence="7 9" id="KW-0320">Glycogen biosynthesis</keyword>
<evidence type="ECO:0000313" key="12">
    <source>
        <dbReference type="EMBL" id="SOE70821.1"/>
    </source>
</evidence>
<dbReference type="Gene3D" id="3.20.20.80">
    <property type="entry name" value="Glycosidases"/>
    <property type="match status" value="1"/>
</dbReference>
<evidence type="ECO:0000256" key="3">
    <source>
        <dbReference type="ARBA" id="ARBA00009000"/>
    </source>
</evidence>
<dbReference type="InterPro" id="IPR006047">
    <property type="entry name" value="GH13_cat_dom"/>
</dbReference>
<accession>A0A2C8ZXP2</accession>
<comment type="function">
    <text evidence="9">Catalyzes the formation of the alpha-1,6-glucosidic linkages in glycogen by scission of a 1,4-alpha-linked oligosaccharide from growing alpha-1,4-glucan chains and the subsequent attachment of the oligosaccharide to the alpha-1,6 position.</text>
</comment>
<dbReference type="RefSeq" id="WP_097061370.1">
    <property type="nucleotide sequence ID" value="NZ_BMLC01000003.1"/>
</dbReference>
<dbReference type="SUPFAM" id="SSF81296">
    <property type="entry name" value="E set domains"/>
    <property type="match status" value="2"/>
</dbReference>
<reference evidence="12 13" key="1">
    <citation type="submission" date="2017-09" db="EMBL/GenBank/DDBJ databases">
        <authorList>
            <person name="Ehlers B."/>
            <person name="Leendertz F.H."/>
        </authorList>
    </citation>
    <scope>NUCLEOTIDE SEQUENCE [LARGE SCALE GENOMIC DNA]</scope>
    <source>
        <strain evidence="12 13">CGMCC 1.05381</strain>
    </source>
</reference>
<dbReference type="EMBL" id="OCST01000004">
    <property type="protein sequence ID" value="SOE70821.1"/>
    <property type="molecule type" value="Genomic_DNA"/>
</dbReference>
<evidence type="ECO:0000256" key="8">
    <source>
        <dbReference type="ARBA" id="ARBA00023277"/>
    </source>
</evidence>
<evidence type="ECO:0000256" key="4">
    <source>
        <dbReference type="ARBA" id="ARBA00022600"/>
    </source>
</evidence>
<dbReference type="InterPro" id="IPR044143">
    <property type="entry name" value="GlgB_N_E_set_prok"/>
</dbReference>
<dbReference type="NCBIfam" id="NF003811">
    <property type="entry name" value="PRK05402.1"/>
    <property type="match status" value="1"/>
</dbReference>
<dbReference type="InterPro" id="IPR014756">
    <property type="entry name" value="Ig_E-set"/>
</dbReference>
<dbReference type="SMART" id="SM00642">
    <property type="entry name" value="Aamy"/>
    <property type="match status" value="1"/>
</dbReference>
<dbReference type="Pfam" id="PF02806">
    <property type="entry name" value="Alpha-amylase_C"/>
    <property type="match status" value="1"/>
</dbReference>
<evidence type="ECO:0000256" key="7">
    <source>
        <dbReference type="ARBA" id="ARBA00023056"/>
    </source>
</evidence>
<dbReference type="Pfam" id="PF00128">
    <property type="entry name" value="Alpha-amylase"/>
    <property type="match status" value="1"/>
</dbReference>
<dbReference type="InterPro" id="IPR006048">
    <property type="entry name" value="A-amylase/branching_C"/>
</dbReference>
<sequence>MADTTSPALPELHPGLIASIASGSHPQPHDTLGQHAVGDGFVIRALRPLASTVAAVRGDGSRVELDHVADGLWQGYAAGAGLAYHVEASYDGAPAWSADDPYRFVSSVGEMDLYLWAEGRHEQLWQVLGAHFRPHEGVDGTSFSVWAPHAKAVRVVGDFNSWNGVGHSMRRLDDNGVWEIFVPALQPGNTYKFELLTQQGEWVTRADPMARYTEVSPATGSKVGQSRFEWADDSWMSRRASTDTQNAPMSVYELHVGSWRPGLDYRSLAIELIDYVTQLGFTHVEFMPLAEHPFGGSWGYQVTGYYAPTSRFGHPDDLKYLIDCLHQAGIGVIMDWVPGHFPKDEWALAKFDGESLYEHSDPRRGEQMDWGTLIFNFGDSQVRNFLVANALYWLEEFHIDGLRVDAVASMLYLDYSREEGQWLPNQYGGRENLEAIAFLQEVNATAYKRNPGIIMIAEESTSWPGVTKPTTSSGLGYGMKWNMGWMNDTLRYMQEDPINRSYHHNLLTFGLVYAFSESFLLPISHDEVVHGKGSLLHKMPGDHWQKLANLRVYLAFMWAHPGKQLLFMGSEFGQPSEWSEERGLDWWILDQPMHQGMQKLVAGLNHTYTASPALWEQDNDAAGFEWLDGGNSLQNVVAFVRWSRSGEPLVAIFNFGGNPVGPYRIGLPFSGTWDEVINTDAEDFGGSGVGNFGSVQALDEPFQGRPASVELTIPPLGGLWLKPRR</sequence>
<evidence type="ECO:0000313" key="13">
    <source>
        <dbReference type="Proteomes" id="UP000219440"/>
    </source>
</evidence>
<dbReference type="Gene3D" id="2.60.40.10">
    <property type="entry name" value="Immunoglobulins"/>
    <property type="match status" value="2"/>
</dbReference>
<evidence type="ECO:0000256" key="9">
    <source>
        <dbReference type="HAMAP-Rule" id="MF_00685"/>
    </source>
</evidence>
<name>A0A2C8ZXP2_9MICO</name>
<feature type="active site" description="Nucleophile" evidence="9 10">
    <location>
        <position position="405"/>
    </location>
</feature>
<dbReference type="Pfam" id="PF02922">
    <property type="entry name" value="CBM_48"/>
    <property type="match status" value="1"/>
</dbReference>
<evidence type="ECO:0000256" key="10">
    <source>
        <dbReference type="PIRSR" id="PIRSR000463-1"/>
    </source>
</evidence>
<evidence type="ECO:0000256" key="6">
    <source>
        <dbReference type="ARBA" id="ARBA00022679"/>
    </source>
</evidence>
<organism evidence="12 13">
    <name type="scientific">Salinibacterium xinjiangense</name>
    <dbReference type="NCBI Taxonomy" id="386302"/>
    <lineage>
        <taxon>Bacteria</taxon>
        <taxon>Bacillati</taxon>
        <taxon>Actinomycetota</taxon>
        <taxon>Actinomycetes</taxon>
        <taxon>Micrococcales</taxon>
        <taxon>Microbacteriaceae</taxon>
        <taxon>Salinibacterium</taxon>
    </lineage>
</organism>
<dbReference type="PANTHER" id="PTHR43651:SF3">
    <property type="entry name" value="1,4-ALPHA-GLUCAN-BRANCHING ENZYME"/>
    <property type="match status" value="1"/>
</dbReference>
<feature type="domain" description="Glycosyl hydrolase family 13 catalytic" evidence="11">
    <location>
        <begin position="253"/>
        <end position="604"/>
    </location>
</feature>
<dbReference type="CDD" id="cd11322">
    <property type="entry name" value="AmyAc_Glg_BE"/>
    <property type="match status" value="1"/>
</dbReference>
<dbReference type="SUPFAM" id="SSF51011">
    <property type="entry name" value="Glycosyl hydrolase domain"/>
    <property type="match status" value="1"/>
</dbReference>
<dbReference type="InterPro" id="IPR013780">
    <property type="entry name" value="Glyco_hydro_b"/>
</dbReference>
<evidence type="ECO:0000256" key="1">
    <source>
        <dbReference type="ARBA" id="ARBA00000826"/>
    </source>
</evidence>
<dbReference type="AlphaFoldDB" id="A0A2C8ZXP2"/>
<keyword evidence="5 9" id="KW-0328">Glycosyltransferase</keyword>
<dbReference type="GO" id="GO:0005829">
    <property type="term" value="C:cytosol"/>
    <property type="evidence" value="ECO:0007669"/>
    <property type="project" value="TreeGrafter"/>
</dbReference>
<dbReference type="InterPro" id="IPR037439">
    <property type="entry name" value="Branching_enzy"/>
</dbReference>
<dbReference type="InterPro" id="IPR004193">
    <property type="entry name" value="Glyco_hydro_13_N"/>
</dbReference>
<dbReference type="Gene3D" id="2.60.40.1180">
    <property type="entry name" value="Golgi alpha-mannosidase II"/>
    <property type="match status" value="1"/>
</dbReference>
<dbReference type="PIRSF" id="PIRSF000463">
    <property type="entry name" value="GlgB"/>
    <property type="match status" value="1"/>
</dbReference>
<dbReference type="EC" id="2.4.1.18" evidence="9"/>
<evidence type="ECO:0000256" key="2">
    <source>
        <dbReference type="ARBA" id="ARBA00004964"/>
    </source>
</evidence>
<dbReference type="CDD" id="cd02855">
    <property type="entry name" value="E_set_GBE_prok_N"/>
    <property type="match status" value="1"/>
</dbReference>
<dbReference type="GO" id="GO:0043169">
    <property type="term" value="F:cation binding"/>
    <property type="evidence" value="ECO:0007669"/>
    <property type="project" value="InterPro"/>
</dbReference>
<dbReference type="SUPFAM" id="SSF51445">
    <property type="entry name" value="(Trans)glycosidases"/>
    <property type="match status" value="1"/>
</dbReference>
<keyword evidence="13" id="KW-1185">Reference proteome</keyword>
<dbReference type="InterPro" id="IPR054169">
    <property type="entry name" value="GlgB_N"/>
</dbReference>
<dbReference type="InterPro" id="IPR013783">
    <property type="entry name" value="Ig-like_fold"/>
</dbReference>
<dbReference type="GO" id="GO:0003844">
    <property type="term" value="F:1,4-alpha-glucan branching enzyme activity"/>
    <property type="evidence" value="ECO:0007669"/>
    <property type="project" value="UniProtKB-UniRule"/>
</dbReference>
<protein>
    <recommendedName>
        <fullName evidence="9">1,4-alpha-glucan branching enzyme GlgB</fullName>
        <ecNumber evidence="9">2.4.1.18</ecNumber>
    </recommendedName>
    <alternativeName>
        <fullName evidence="9">1,4-alpha-D-glucan:1,4-alpha-D-glucan 6-glucosyl-transferase</fullName>
    </alternativeName>
    <alternativeName>
        <fullName evidence="9">Alpha-(1-&gt;4)-glucan branching enzyme</fullName>
    </alternativeName>
    <alternativeName>
        <fullName evidence="9">Glycogen branching enzyme</fullName>
        <shortName evidence="9">BE</shortName>
    </alternativeName>
</protein>
<dbReference type="GO" id="GO:0004553">
    <property type="term" value="F:hydrolase activity, hydrolyzing O-glycosyl compounds"/>
    <property type="evidence" value="ECO:0007669"/>
    <property type="project" value="InterPro"/>
</dbReference>
<comment type="similarity">
    <text evidence="3 9">Belongs to the glycosyl hydrolase 13 family. GlgB subfamily.</text>
</comment>
<comment type="subunit">
    <text evidence="9">Monomer.</text>
</comment>
<dbReference type="FunFam" id="2.60.40.10:FF:000169">
    <property type="entry name" value="1,4-alpha-glucan branching enzyme GlgB"/>
    <property type="match status" value="1"/>
</dbReference>
<evidence type="ECO:0000259" key="11">
    <source>
        <dbReference type="SMART" id="SM00642"/>
    </source>
</evidence>
<keyword evidence="6 9" id="KW-0808">Transferase</keyword>
<dbReference type="HAMAP" id="MF_00685">
    <property type="entry name" value="GlgB"/>
    <property type="match status" value="1"/>
</dbReference>
<dbReference type="InterPro" id="IPR017853">
    <property type="entry name" value="GH"/>
</dbReference>